<evidence type="ECO:0000259" key="11">
    <source>
        <dbReference type="Pfam" id="PF19269"/>
    </source>
</evidence>
<evidence type="ECO:0000256" key="4">
    <source>
        <dbReference type="ARBA" id="ARBA00022598"/>
    </source>
</evidence>
<dbReference type="InterPro" id="IPR001412">
    <property type="entry name" value="aa-tRNA-synth_I_CS"/>
</dbReference>
<evidence type="ECO:0000256" key="2">
    <source>
        <dbReference type="ARBA" id="ARBA00005594"/>
    </source>
</evidence>
<evidence type="ECO:0000256" key="1">
    <source>
        <dbReference type="ARBA" id="ARBA00004496"/>
    </source>
</evidence>
<dbReference type="InterPro" id="IPR045462">
    <property type="entry name" value="aa-tRNA-synth_I_cd-bd"/>
</dbReference>
<keyword evidence="5 10" id="KW-0547">Nucleotide-binding</keyword>
<dbReference type="PROSITE" id="PS00178">
    <property type="entry name" value="AA_TRNA_LIGASE_I"/>
    <property type="match status" value="1"/>
</dbReference>
<evidence type="ECO:0000256" key="3">
    <source>
        <dbReference type="ARBA" id="ARBA00022490"/>
    </source>
</evidence>
<gene>
    <name evidence="12" type="primary">lysK</name>
    <name evidence="10" type="synonym">lysS</name>
</gene>
<dbReference type="GO" id="GO:0000049">
    <property type="term" value="F:tRNA binding"/>
    <property type="evidence" value="ECO:0007669"/>
    <property type="project" value="InterPro"/>
</dbReference>
<sequence>MHWADFTAERLRNERGEHQVACSGITPSGEFHIGHLREILSAEMIHRACLDAGLDSRYIFIVDSMDPLRRVYSFLSPEYERYIGCPLAFIPAPDSDGNPDPEAGSYADHFLSPFLEALGQIGVFPEVIMNHETYTNGEFADKIHSAIEQADAIREIIESISGRELDENWFPYKPLGSDGSMDGVTVTGYEHPFVHWTDRHGESGSADIRKADGKLPWRIDWAARWGIHGVTCEPAGKDHGAAGGSFDTGLPICRLLGSEPPSKMVYEWIQVKGAGPMSSSSGNTIGPVEALSLVPPEIVRYLIAGSKMNRHIDFDTGSALFQMADEYERLVANPPDSEAEDLSKRQKVAAVTNRGAMKLSQVERGADPADSLGGVSFRHLSMLAQIKSSDEDVWASMRASGHLTSEPNESLAQRLTRMRNWIGSIHFPEDARIHIHKTISAEARAELSDEQRVFLDHLKNWLIELQYWHEPDIDATIREVARQYKIGGRGAYIALYWVLLGRNHGPKASALLFEIGRESVIELLDS</sequence>
<dbReference type="Gene3D" id="1.10.10.350">
    <property type="match status" value="1"/>
</dbReference>
<dbReference type="Gene3D" id="3.40.50.620">
    <property type="entry name" value="HUPs"/>
    <property type="match status" value="2"/>
</dbReference>
<comment type="similarity">
    <text evidence="2 10">Belongs to the class-I aminoacyl-tRNA synthetase family.</text>
</comment>
<proteinExistence type="inferred from homology"/>
<protein>
    <recommendedName>
        <fullName evidence="10">Lysine--tRNA ligase</fullName>
        <ecNumber evidence="10">6.1.1.6</ecNumber>
    </recommendedName>
    <alternativeName>
        <fullName evidence="10">Lysyl-tRNA synthetase</fullName>
        <shortName evidence="10">LysRS</shortName>
    </alternativeName>
</protein>
<comment type="caution">
    <text evidence="10">Lacks conserved residue(s) required for the propagation of feature annotation.</text>
</comment>
<dbReference type="GO" id="GO:0005524">
    <property type="term" value="F:ATP binding"/>
    <property type="evidence" value="ECO:0007669"/>
    <property type="project" value="UniProtKB-UniRule"/>
</dbReference>
<dbReference type="PANTHER" id="PTHR37940:SF1">
    <property type="entry name" value="LYSINE--TRNA LIGASE"/>
    <property type="match status" value="1"/>
</dbReference>
<organism evidence="12">
    <name type="scientific">uncultured marine group II/III euryarchaeote KM3_110_E06</name>
    <dbReference type="NCBI Taxonomy" id="1457852"/>
    <lineage>
        <taxon>Archaea</taxon>
        <taxon>Methanobacteriati</taxon>
        <taxon>Methanobacteriota</taxon>
        <taxon>environmental samples</taxon>
    </lineage>
</organism>
<dbReference type="GO" id="GO:0006430">
    <property type="term" value="P:lysyl-tRNA aminoacylation"/>
    <property type="evidence" value="ECO:0007669"/>
    <property type="project" value="UniProtKB-UniRule"/>
</dbReference>
<dbReference type="InterPro" id="IPR042078">
    <property type="entry name" value="Lys-tRNA-ligase_SC_fold"/>
</dbReference>
<dbReference type="GO" id="GO:0005737">
    <property type="term" value="C:cytoplasm"/>
    <property type="evidence" value="ECO:0007669"/>
    <property type="project" value="UniProtKB-SubCell"/>
</dbReference>
<dbReference type="SUPFAM" id="SSF48163">
    <property type="entry name" value="An anticodon-binding domain of class I aminoacyl-tRNA synthetases"/>
    <property type="match status" value="1"/>
</dbReference>
<name>A0A075G844_9EURY</name>
<evidence type="ECO:0000256" key="6">
    <source>
        <dbReference type="ARBA" id="ARBA00022840"/>
    </source>
</evidence>
<accession>A0A075G844</accession>
<dbReference type="InterPro" id="IPR008925">
    <property type="entry name" value="aa_tRNA-synth_I_cd-bd_sf"/>
</dbReference>
<evidence type="ECO:0000256" key="10">
    <source>
        <dbReference type="HAMAP-Rule" id="MF_00177"/>
    </source>
</evidence>
<keyword evidence="3 10" id="KW-0963">Cytoplasm</keyword>
<keyword evidence="8 10" id="KW-0030">Aminoacyl-tRNA synthetase</keyword>
<dbReference type="Gene3D" id="6.10.20.10">
    <property type="entry name" value="Lysine tRNA ligase, stem contact fold domain"/>
    <property type="match status" value="1"/>
</dbReference>
<dbReference type="Pfam" id="PF01921">
    <property type="entry name" value="tRNA-synt_1f"/>
    <property type="match status" value="1"/>
</dbReference>
<dbReference type="Gene3D" id="1.10.10.770">
    <property type="match status" value="1"/>
</dbReference>
<dbReference type="InterPro" id="IPR020751">
    <property type="entry name" value="aa-tRNA-synth_I_codon-bd_sub2"/>
</dbReference>
<evidence type="ECO:0000256" key="7">
    <source>
        <dbReference type="ARBA" id="ARBA00022917"/>
    </source>
</evidence>
<dbReference type="InterPro" id="IPR014729">
    <property type="entry name" value="Rossmann-like_a/b/a_fold"/>
</dbReference>
<keyword evidence="4 10" id="KW-0436">Ligase</keyword>
<evidence type="ECO:0000256" key="8">
    <source>
        <dbReference type="ARBA" id="ARBA00023146"/>
    </source>
</evidence>
<dbReference type="Pfam" id="PF19269">
    <property type="entry name" value="Anticodon_2"/>
    <property type="match status" value="1"/>
</dbReference>
<evidence type="ECO:0000256" key="9">
    <source>
        <dbReference type="ARBA" id="ARBA00048573"/>
    </source>
</evidence>
<dbReference type="AlphaFoldDB" id="A0A075G844"/>
<keyword evidence="7 10" id="KW-0648">Protein biosynthesis</keyword>
<reference evidence="12" key="1">
    <citation type="journal article" date="2014" name="Genome Biol. Evol.">
        <title>Pangenome evidence for extensive interdomain horizontal transfer affecting lineage core and shell genes in uncultured planktonic thaumarchaeota and euryarchaeota.</title>
        <authorList>
            <person name="Deschamps P."/>
            <person name="Zivanovic Y."/>
            <person name="Moreira D."/>
            <person name="Rodriguez-Valera F."/>
            <person name="Lopez-Garcia P."/>
        </authorList>
    </citation>
    <scope>NUCLEOTIDE SEQUENCE</scope>
</reference>
<dbReference type="PANTHER" id="PTHR37940">
    <property type="entry name" value="LYSINE--TRNA LIGASE"/>
    <property type="match status" value="1"/>
</dbReference>
<dbReference type="GO" id="GO:0004824">
    <property type="term" value="F:lysine-tRNA ligase activity"/>
    <property type="evidence" value="ECO:0007669"/>
    <property type="project" value="UniProtKB-UniRule"/>
</dbReference>
<feature type="domain" description="Aminoacyl-tRNA synthetase class I anticodon-binding" evidence="11">
    <location>
        <begin position="427"/>
        <end position="522"/>
    </location>
</feature>
<comment type="subcellular location">
    <subcellularLocation>
        <location evidence="1 10">Cytoplasm</location>
    </subcellularLocation>
</comment>
<dbReference type="InterPro" id="IPR002904">
    <property type="entry name" value="Lys-tRNA-ligase"/>
</dbReference>
<keyword evidence="6 10" id="KW-0067">ATP-binding</keyword>
<dbReference type="HAMAP" id="MF_00177">
    <property type="entry name" value="Lys_tRNA_synth_class1"/>
    <property type="match status" value="1"/>
</dbReference>
<evidence type="ECO:0000256" key="5">
    <source>
        <dbReference type="ARBA" id="ARBA00022741"/>
    </source>
</evidence>
<comment type="catalytic activity">
    <reaction evidence="9 10">
        <text>tRNA(Lys) + L-lysine + ATP = L-lysyl-tRNA(Lys) + AMP + diphosphate</text>
        <dbReference type="Rhea" id="RHEA:20792"/>
        <dbReference type="Rhea" id="RHEA-COMP:9696"/>
        <dbReference type="Rhea" id="RHEA-COMP:9697"/>
        <dbReference type="ChEBI" id="CHEBI:30616"/>
        <dbReference type="ChEBI" id="CHEBI:32551"/>
        <dbReference type="ChEBI" id="CHEBI:33019"/>
        <dbReference type="ChEBI" id="CHEBI:78442"/>
        <dbReference type="ChEBI" id="CHEBI:78529"/>
        <dbReference type="ChEBI" id="CHEBI:456215"/>
        <dbReference type="EC" id="6.1.1.6"/>
    </reaction>
</comment>
<dbReference type="SUPFAM" id="SSF52374">
    <property type="entry name" value="Nucleotidylyl transferase"/>
    <property type="match status" value="1"/>
</dbReference>
<dbReference type="NCBIfam" id="TIGR00467">
    <property type="entry name" value="lysS_arch"/>
    <property type="match status" value="1"/>
</dbReference>
<evidence type="ECO:0000313" key="12">
    <source>
        <dbReference type="EMBL" id="AIE99524.1"/>
    </source>
</evidence>
<dbReference type="EMBL" id="KF900565">
    <property type="protein sequence ID" value="AIE99524.1"/>
    <property type="molecule type" value="Genomic_DNA"/>
</dbReference>
<feature type="short sequence motif" description="'KMSKS' region" evidence="10">
    <location>
        <begin position="276"/>
        <end position="280"/>
    </location>
</feature>
<dbReference type="EC" id="6.1.1.6" evidence="10"/>